<dbReference type="Proteomes" id="UP000230709">
    <property type="component" value="Chromosome"/>
</dbReference>
<keyword evidence="2" id="KW-1185">Reference proteome</keyword>
<dbReference type="EMBL" id="CP023737">
    <property type="protein sequence ID" value="ATQ66686.1"/>
    <property type="molecule type" value="Genomic_DNA"/>
</dbReference>
<name>A0A2D2CVK8_METT3</name>
<dbReference type="AlphaFoldDB" id="A0A2D2CVK8"/>
<dbReference type="InterPro" id="IPR010710">
    <property type="entry name" value="DUF1289"/>
</dbReference>
<proteinExistence type="predicted"/>
<evidence type="ECO:0000313" key="1">
    <source>
        <dbReference type="EMBL" id="ATQ66686.1"/>
    </source>
</evidence>
<accession>A0A2D2CVK8</accession>
<gene>
    <name evidence="1" type="ORF">CQW49_01330</name>
</gene>
<dbReference type="PANTHER" id="PTHR35175">
    <property type="entry name" value="DUF1289 DOMAIN-CONTAINING PROTEIN"/>
    <property type="match status" value="1"/>
</dbReference>
<protein>
    <submittedName>
        <fullName evidence="1">DUF1289 domain-containing protein</fullName>
    </submittedName>
</protein>
<dbReference type="Pfam" id="PF06945">
    <property type="entry name" value="DUF1289"/>
    <property type="match status" value="1"/>
</dbReference>
<reference evidence="2" key="1">
    <citation type="submission" date="2017-10" db="EMBL/GenBank/DDBJ databases">
        <title>Completed PacBio SMRT sequence of Methylosinus trichosporium OB3b reveals presence of a third large plasmid.</title>
        <authorList>
            <person name="Charles T.C."/>
            <person name="Lynch M.D.J."/>
            <person name="Heil J.R."/>
            <person name="Cheng J."/>
        </authorList>
    </citation>
    <scope>NUCLEOTIDE SEQUENCE [LARGE SCALE GENOMIC DNA]</scope>
    <source>
        <strain evidence="2">OB3b</strain>
    </source>
</reference>
<dbReference type="RefSeq" id="WP_003610821.1">
    <property type="nucleotide sequence ID" value="NZ_ADVE02000001.1"/>
</dbReference>
<sequence length="71" mass="7720">MVDSPCIGVCRIDPRAGLCVGCTRTTGEIALWRDATEAQRARILAELPSRRARLSSVWVPSKTPGPKQTGR</sequence>
<organism evidence="1 2">
    <name type="scientific">Methylosinus trichosporium (strain ATCC 35070 / NCIMB 11131 / UNIQEM 75 / OB3b)</name>
    <dbReference type="NCBI Taxonomy" id="595536"/>
    <lineage>
        <taxon>Bacteria</taxon>
        <taxon>Pseudomonadati</taxon>
        <taxon>Pseudomonadota</taxon>
        <taxon>Alphaproteobacteria</taxon>
        <taxon>Hyphomicrobiales</taxon>
        <taxon>Methylocystaceae</taxon>
        <taxon>Methylosinus</taxon>
    </lineage>
</organism>
<dbReference type="PANTHER" id="PTHR35175:SF2">
    <property type="entry name" value="DUF1289 DOMAIN-CONTAINING PROTEIN"/>
    <property type="match status" value="1"/>
</dbReference>
<evidence type="ECO:0000313" key="2">
    <source>
        <dbReference type="Proteomes" id="UP000230709"/>
    </source>
</evidence>
<dbReference type="KEGG" id="mtw:CQW49_01330"/>